<proteinExistence type="predicted"/>
<dbReference type="EMBL" id="VSSQ01046461">
    <property type="protein sequence ID" value="MPN00435.1"/>
    <property type="molecule type" value="Genomic_DNA"/>
</dbReference>
<organism evidence="1">
    <name type="scientific">bioreactor metagenome</name>
    <dbReference type="NCBI Taxonomy" id="1076179"/>
    <lineage>
        <taxon>unclassified sequences</taxon>
        <taxon>metagenomes</taxon>
        <taxon>ecological metagenomes</taxon>
    </lineage>
</organism>
<dbReference type="SUPFAM" id="SSF53850">
    <property type="entry name" value="Periplasmic binding protein-like II"/>
    <property type="match status" value="1"/>
</dbReference>
<dbReference type="Gene3D" id="3.40.190.10">
    <property type="entry name" value="Periplasmic binding protein-like II"/>
    <property type="match status" value="1"/>
</dbReference>
<name>A0A645EEF7_9ZZZZ</name>
<evidence type="ECO:0000313" key="1">
    <source>
        <dbReference type="EMBL" id="MPN00435.1"/>
    </source>
</evidence>
<dbReference type="AlphaFoldDB" id="A0A645EEF7"/>
<protein>
    <recommendedName>
        <fullName evidence="2">Solute-binding protein family 3/N-terminal domain-containing protein</fullName>
    </recommendedName>
</protein>
<gene>
    <name evidence="1" type="ORF">SDC9_147630</name>
</gene>
<comment type="caution">
    <text evidence="1">The sequence shown here is derived from an EMBL/GenBank/DDBJ whole genome shotgun (WGS) entry which is preliminary data.</text>
</comment>
<reference evidence="1" key="1">
    <citation type="submission" date="2019-08" db="EMBL/GenBank/DDBJ databases">
        <authorList>
            <person name="Kucharzyk K."/>
            <person name="Murdoch R.W."/>
            <person name="Higgins S."/>
            <person name="Loffler F."/>
        </authorList>
    </citation>
    <scope>NUCLEOTIDE SEQUENCE</scope>
</reference>
<accession>A0A645EEF7</accession>
<evidence type="ECO:0008006" key="2">
    <source>
        <dbReference type="Google" id="ProtNLM"/>
    </source>
</evidence>
<sequence length="66" mass="7789">MDTENPIYTEVNAYPFARTERGNMLHEMVDATIKEMIEDGTHKEFCMKWFGSDVMETEAAKEYYNK</sequence>